<evidence type="ECO:0000256" key="1">
    <source>
        <dbReference type="SAM" id="MobiDB-lite"/>
    </source>
</evidence>
<reference evidence="2 3" key="1">
    <citation type="submission" date="2013-09" db="EMBL/GenBank/DDBJ databases">
        <title>Corchorus capsularis genome sequencing.</title>
        <authorList>
            <person name="Alam M."/>
            <person name="Haque M.S."/>
            <person name="Islam M.S."/>
            <person name="Emdad E.M."/>
            <person name="Islam M.M."/>
            <person name="Ahmed B."/>
            <person name="Halim A."/>
            <person name="Hossen Q.M.M."/>
            <person name="Hossain M.Z."/>
            <person name="Ahmed R."/>
            <person name="Khan M.M."/>
            <person name="Islam R."/>
            <person name="Rashid M.M."/>
            <person name="Khan S.A."/>
            <person name="Rahman M.S."/>
            <person name="Alam M."/>
        </authorList>
    </citation>
    <scope>NUCLEOTIDE SEQUENCE [LARGE SCALE GENOMIC DNA]</scope>
    <source>
        <strain evidence="3">cv. CVL-1</strain>
        <tissue evidence="2">Whole seedling</tissue>
    </source>
</reference>
<accession>A0A1R3JTI1</accession>
<evidence type="ECO:0000313" key="2">
    <source>
        <dbReference type="EMBL" id="OMO98156.1"/>
    </source>
</evidence>
<evidence type="ECO:0000313" key="3">
    <source>
        <dbReference type="Proteomes" id="UP000188268"/>
    </source>
</evidence>
<comment type="caution">
    <text evidence="2">The sequence shown here is derived from an EMBL/GenBank/DDBJ whole genome shotgun (WGS) entry which is preliminary data.</text>
</comment>
<dbReference type="EMBL" id="AWWV01007136">
    <property type="protein sequence ID" value="OMO98156.1"/>
    <property type="molecule type" value="Genomic_DNA"/>
</dbReference>
<sequence length="20" mass="2278">MALPYTMKEASNLRSQPPDQ</sequence>
<name>A0A1R3JTI1_COCAP</name>
<dbReference type="AlphaFoldDB" id="A0A1R3JTI1"/>
<organism evidence="2 3">
    <name type="scientific">Corchorus capsularis</name>
    <name type="common">Jute</name>
    <dbReference type="NCBI Taxonomy" id="210143"/>
    <lineage>
        <taxon>Eukaryota</taxon>
        <taxon>Viridiplantae</taxon>
        <taxon>Streptophyta</taxon>
        <taxon>Embryophyta</taxon>
        <taxon>Tracheophyta</taxon>
        <taxon>Spermatophyta</taxon>
        <taxon>Magnoliopsida</taxon>
        <taxon>eudicotyledons</taxon>
        <taxon>Gunneridae</taxon>
        <taxon>Pentapetalae</taxon>
        <taxon>rosids</taxon>
        <taxon>malvids</taxon>
        <taxon>Malvales</taxon>
        <taxon>Malvaceae</taxon>
        <taxon>Grewioideae</taxon>
        <taxon>Apeibeae</taxon>
        <taxon>Corchorus</taxon>
    </lineage>
</organism>
<keyword evidence="3" id="KW-1185">Reference proteome</keyword>
<proteinExistence type="predicted"/>
<feature type="region of interest" description="Disordered" evidence="1">
    <location>
        <begin position="1"/>
        <end position="20"/>
    </location>
</feature>
<dbReference type="Gramene" id="OMO98156">
    <property type="protein sequence ID" value="OMO98156"/>
    <property type="gene ID" value="CCACVL1_04315"/>
</dbReference>
<protein>
    <submittedName>
        <fullName evidence="2">Uncharacterized protein</fullName>
    </submittedName>
</protein>
<dbReference type="Proteomes" id="UP000188268">
    <property type="component" value="Unassembled WGS sequence"/>
</dbReference>
<gene>
    <name evidence="2" type="ORF">CCACVL1_04315</name>
</gene>